<dbReference type="PANTHER" id="PTHR12241:SF162">
    <property type="entry name" value="TUBULIN MONOGLUTAMYLASE TTLL4"/>
    <property type="match status" value="1"/>
</dbReference>
<dbReference type="GO" id="GO:0015631">
    <property type="term" value="F:tubulin binding"/>
    <property type="evidence" value="ECO:0007669"/>
    <property type="project" value="TreeGrafter"/>
</dbReference>
<evidence type="ECO:0008006" key="8">
    <source>
        <dbReference type="Google" id="ProtNLM"/>
    </source>
</evidence>
<dbReference type="Pfam" id="PF03133">
    <property type="entry name" value="TTL"/>
    <property type="match status" value="1"/>
</dbReference>
<protein>
    <recommendedName>
        <fullName evidence="8">Tubulin polyglutamylase TTLL4</fullName>
    </recommendedName>
</protein>
<feature type="compositionally biased region" description="Low complexity" evidence="5">
    <location>
        <begin position="550"/>
        <end position="589"/>
    </location>
</feature>
<dbReference type="GO" id="GO:0036064">
    <property type="term" value="C:ciliary basal body"/>
    <property type="evidence" value="ECO:0007669"/>
    <property type="project" value="TreeGrafter"/>
</dbReference>
<gene>
    <name evidence="6" type="ORF">JXQ802_LOCUS31398</name>
</gene>
<evidence type="ECO:0000313" key="6">
    <source>
        <dbReference type="EMBL" id="CAF1337617.1"/>
    </source>
</evidence>
<feature type="region of interest" description="Disordered" evidence="5">
    <location>
        <begin position="403"/>
        <end position="437"/>
    </location>
</feature>
<keyword evidence="7" id="KW-1185">Reference proteome</keyword>
<proteinExistence type="predicted"/>
<keyword evidence="1" id="KW-0436">Ligase</keyword>
<dbReference type="GO" id="GO:0000226">
    <property type="term" value="P:microtubule cytoskeleton organization"/>
    <property type="evidence" value="ECO:0007669"/>
    <property type="project" value="TreeGrafter"/>
</dbReference>
<dbReference type="Proteomes" id="UP000663870">
    <property type="component" value="Unassembled WGS sequence"/>
</dbReference>
<dbReference type="PROSITE" id="PS51221">
    <property type="entry name" value="TTL"/>
    <property type="match status" value="1"/>
</dbReference>
<organism evidence="6 7">
    <name type="scientific">Rotaria sordida</name>
    <dbReference type="NCBI Taxonomy" id="392033"/>
    <lineage>
        <taxon>Eukaryota</taxon>
        <taxon>Metazoa</taxon>
        <taxon>Spiralia</taxon>
        <taxon>Gnathifera</taxon>
        <taxon>Rotifera</taxon>
        <taxon>Eurotatoria</taxon>
        <taxon>Bdelloidea</taxon>
        <taxon>Philodinida</taxon>
        <taxon>Philodinidae</taxon>
        <taxon>Rotaria</taxon>
    </lineage>
</organism>
<evidence type="ECO:0000256" key="3">
    <source>
        <dbReference type="ARBA" id="ARBA00022840"/>
    </source>
</evidence>
<dbReference type="Gene3D" id="3.30.470.20">
    <property type="entry name" value="ATP-grasp fold, B domain"/>
    <property type="match status" value="1"/>
</dbReference>
<evidence type="ECO:0000256" key="1">
    <source>
        <dbReference type="ARBA" id="ARBA00022598"/>
    </source>
</evidence>
<evidence type="ECO:0000256" key="5">
    <source>
        <dbReference type="SAM" id="MobiDB-lite"/>
    </source>
</evidence>
<feature type="compositionally biased region" description="Polar residues" evidence="5">
    <location>
        <begin position="89"/>
        <end position="98"/>
    </location>
</feature>
<dbReference type="GO" id="GO:0070740">
    <property type="term" value="F:tubulin-glutamic acid ligase activity"/>
    <property type="evidence" value="ECO:0007669"/>
    <property type="project" value="TreeGrafter"/>
</dbReference>
<dbReference type="SUPFAM" id="SSF56059">
    <property type="entry name" value="Glutathione synthetase ATP-binding domain-like"/>
    <property type="match status" value="1"/>
</dbReference>
<dbReference type="GO" id="GO:0005524">
    <property type="term" value="F:ATP binding"/>
    <property type="evidence" value="ECO:0007669"/>
    <property type="project" value="UniProtKB-KW"/>
</dbReference>
<sequence>MNRNGLVFVPREPPKRVILYPTQDSSNQQQQQQQPNGLYARAKTALVTSNHNGTTEQFNNNTHLSRQQQFSSPMNNISKSTEKSDNDRTGVNASGQPISLNVGQKLQVPYNANPFFRPKIIPNQQPTTVNTTLLSSTRDSSAVSTNSNIQTIIPSSKTIIANREKSSIYSKTQNPLILSNERTQDSETTISTSSIQDDNRRWAQSVPSASIARRTVSDERPNGTLKPTDINIINPINNDTLKQKGTSATDIVISLMDTWRAPINFGNTSAINIFPRTNIIKDDSTIPSQTLSTGEKIPNTPPFLTSGTSSTASNNNQNWKKALLANFQKNSRNIPTAKLFHSKQTTIPSQPSTTIINDTTINQQQQKSERTISYNGINNERTFQASENTPNIQSIIRKSSENVRVTQQDDNNNNNIERSTSLQIQGSTYSNQITTTNKTEDTIKPIEISNSENIPHMPISIPAALITNKPPANVEQQRAIITRVMIRRDFVKTTETKPPIPTAANIRSFIPSRSAKPGGLPTNNIIQVATITENNTIINSNINSNRMYPLQQQSQQQQQQQQQQPQRQQSQPQQQQQQPQQQQQQQQQSIPLSQKSLLSFTSTNPTIKESIKIENNQQQLNVITNDGITSISIMKTQQSQISINTGPAFRSSSLSAANAELRRKKEEINNKIKKRALLQRRQDLCNSARKRPEITATFEQTITFIEQLKRNQHKSVTDINRLPIQIPPENNNDKKTLTPQELTYQLNLKLEYLIRTRVIERHRVITRTNILPRTPSKSRTTPRENYNRTTLSDISQSSQKLVVSLSTTTTNTTILQDDLADKESFEENDEVFEELIEEENINFLQQQQTLDKDPFEVEDEEYEAELEEESVRSSESDVEADSAFPLDPALLLSDKTRRVGNTEVKPGLIPSLFINVPPTIRFCTENQRIEPLPLPLRKMMKWKMSTITPNVVKNTITRSGFRLINSDEGNDWLGTWSRHMKPICFKAIREYQKVNHFPGSFQIGRKDRLWRNLSHMQAVHSRREFDFVPQTFVLPADLLLFKRVFEEITDTKESKWIIKPPASARGQGIRVISKMEHVPKKRPVIVQKYIANPYLINGHKFDLRLYVYVTSHDPLRIYLFDDGLARFASRKYSPATKSLSDRFMHLTNYSINRYNSEYRTNNDSGACTGHKWSLKALWTYLKKRDVDVTDVMEKIKDLIIKTIISADAYINVLTKANVRRKFSVHELFGFDVILDEQCKPYIVEVNISPSLHSNSPLDISIKGAMISDLLNLSGFMIPDRRDTLYEGSARRKPKLPKSLIFDRRALPQALSTDEKLKHQYFAQRYHDEHARRNILDVLTPDDIRILIETEDEYARRGSFERIFPTNQTRKYLKYFETPRYYNLLVHEWITKYNRMEERGIAHLNTFCKKGIHVQHPAIDPTHMWTQYQKLQGHLSHRENDNTNTNGS</sequence>
<keyword evidence="4" id="KW-0175">Coiled coil</keyword>
<keyword evidence="3" id="KW-0067">ATP-binding</keyword>
<keyword evidence="2" id="KW-0547">Nucleotide-binding</keyword>
<feature type="region of interest" description="Disordered" evidence="5">
    <location>
        <begin position="550"/>
        <end position="591"/>
    </location>
</feature>
<reference evidence="6" key="1">
    <citation type="submission" date="2021-02" db="EMBL/GenBank/DDBJ databases">
        <authorList>
            <person name="Nowell W R."/>
        </authorList>
    </citation>
    <scope>NUCLEOTIDE SEQUENCE</scope>
</reference>
<feature type="compositionally biased region" description="Low complexity" evidence="5">
    <location>
        <begin position="305"/>
        <end position="315"/>
    </location>
</feature>
<dbReference type="EMBL" id="CAJNOL010001327">
    <property type="protein sequence ID" value="CAF1337617.1"/>
    <property type="molecule type" value="Genomic_DNA"/>
</dbReference>
<evidence type="ECO:0000256" key="4">
    <source>
        <dbReference type="SAM" id="Coils"/>
    </source>
</evidence>
<evidence type="ECO:0000256" key="2">
    <source>
        <dbReference type="ARBA" id="ARBA00022741"/>
    </source>
</evidence>
<dbReference type="InterPro" id="IPR004344">
    <property type="entry name" value="TTL/TTLL_fam"/>
</dbReference>
<evidence type="ECO:0000313" key="7">
    <source>
        <dbReference type="Proteomes" id="UP000663870"/>
    </source>
</evidence>
<feature type="region of interest" description="Disordered" evidence="5">
    <location>
        <begin position="285"/>
        <end position="315"/>
    </location>
</feature>
<name>A0A815GCJ3_9BILA</name>
<comment type="caution">
    <text evidence="6">The sequence shown here is derived from an EMBL/GenBank/DDBJ whole genome shotgun (WGS) entry which is preliminary data.</text>
</comment>
<feature type="region of interest" description="Disordered" evidence="5">
    <location>
        <begin position="51"/>
        <end position="98"/>
    </location>
</feature>
<dbReference type="PANTHER" id="PTHR12241">
    <property type="entry name" value="TUBULIN POLYGLUTAMYLASE"/>
    <property type="match status" value="1"/>
</dbReference>
<feature type="compositionally biased region" description="Polar residues" evidence="5">
    <location>
        <begin position="51"/>
        <end position="79"/>
    </location>
</feature>
<accession>A0A815GCJ3</accession>
<feature type="coiled-coil region" evidence="4">
    <location>
        <begin position="651"/>
        <end position="681"/>
    </location>
</feature>